<sequence length="171" mass="19196">MHVVRPYHGEDRPSTFIAGRIKSDITKPGGFHLRTLYAVRHVGRTPIHTIAIRNRGLTHWYGCIDLVRGIRWYCDNHFRRPENICGLHATKQLAASRHSALGPESTGRSEPESGSASTTFILSLTECHPQIRLILSILQDRRLSRASPVMYYVVGSAAAKTKTVIAVREEK</sequence>
<organism evidence="1 2">
    <name type="scientific">Aspergillus ibericus CBS 121593</name>
    <dbReference type="NCBI Taxonomy" id="1448316"/>
    <lineage>
        <taxon>Eukaryota</taxon>
        <taxon>Fungi</taxon>
        <taxon>Dikarya</taxon>
        <taxon>Ascomycota</taxon>
        <taxon>Pezizomycotina</taxon>
        <taxon>Eurotiomycetes</taxon>
        <taxon>Eurotiomycetidae</taxon>
        <taxon>Eurotiales</taxon>
        <taxon>Aspergillaceae</taxon>
        <taxon>Aspergillus</taxon>
        <taxon>Aspergillus subgen. Circumdati</taxon>
    </lineage>
</organism>
<proteinExistence type="predicted"/>
<dbReference type="VEuPathDB" id="FungiDB:BO80DRAFT_53721"/>
<keyword evidence="2" id="KW-1185">Reference proteome</keyword>
<accession>A0A395H469</accession>
<evidence type="ECO:0000313" key="2">
    <source>
        <dbReference type="Proteomes" id="UP000249402"/>
    </source>
</evidence>
<dbReference type="EMBL" id="KZ824434">
    <property type="protein sequence ID" value="RAL01658.1"/>
    <property type="molecule type" value="Genomic_DNA"/>
</dbReference>
<evidence type="ECO:0000313" key="1">
    <source>
        <dbReference type="EMBL" id="RAL01658.1"/>
    </source>
</evidence>
<dbReference type="GeneID" id="37229450"/>
<name>A0A395H469_9EURO</name>
<dbReference type="AlphaFoldDB" id="A0A395H469"/>
<protein>
    <submittedName>
        <fullName evidence="1">Uncharacterized protein</fullName>
    </submittedName>
</protein>
<dbReference type="RefSeq" id="XP_025575985.1">
    <property type="nucleotide sequence ID" value="XM_025724585.1"/>
</dbReference>
<gene>
    <name evidence="1" type="ORF">BO80DRAFT_53721</name>
</gene>
<reference evidence="1 2" key="1">
    <citation type="submission" date="2018-02" db="EMBL/GenBank/DDBJ databases">
        <title>The genomes of Aspergillus section Nigri reveals drivers in fungal speciation.</title>
        <authorList>
            <consortium name="DOE Joint Genome Institute"/>
            <person name="Vesth T.C."/>
            <person name="Nybo J."/>
            <person name="Theobald S."/>
            <person name="Brandl J."/>
            <person name="Frisvad J.C."/>
            <person name="Nielsen K.F."/>
            <person name="Lyhne E.K."/>
            <person name="Kogle M.E."/>
            <person name="Kuo A."/>
            <person name="Riley R."/>
            <person name="Clum A."/>
            <person name="Nolan M."/>
            <person name="Lipzen A."/>
            <person name="Salamov A."/>
            <person name="Henrissat B."/>
            <person name="Wiebenga A."/>
            <person name="De vries R.P."/>
            <person name="Grigoriev I.V."/>
            <person name="Mortensen U.H."/>
            <person name="Andersen M.R."/>
            <person name="Baker S.E."/>
        </authorList>
    </citation>
    <scope>NUCLEOTIDE SEQUENCE [LARGE SCALE GENOMIC DNA]</scope>
    <source>
        <strain evidence="1 2">CBS 121593</strain>
    </source>
</reference>
<dbReference type="Proteomes" id="UP000249402">
    <property type="component" value="Unassembled WGS sequence"/>
</dbReference>